<proteinExistence type="predicted"/>
<dbReference type="SUPFAM" id="SSF53383">
    <property type="entry name" value="PLP-dependent transferases"/>
    <property type="match status" value="1"/>
</dbReference>
<dbReference type="InterPro" id="IPR015424">
    <property type="entry name" value="PyrdxlP-dep_Trfase"/>
</dbReference>
<dbReference type="UniPathway" id="UPA00148"/>
<dbReference type="GO" id="GO:0048472">
    <property type="term" value="F:threonine-phosphate decarboxylase activity"/>
    <property type="evidence" value="ECO:0007669"/>
    <property type="project" value="UniProtKB-EC"/>
</dbReference>
<dbReference type="GO" id="GO:0009236">
    <property type="term" value="P:cobalamin biosynthetic process"/>
    <property type="evidence" value="ECO:0007669"/>
    <property type="project" value="UniProtKB-UniPathway"/>
</dbReference>
<keyword evidence="5" id="KW-0169">Cobalamin biosynthesis</keyword>
<dbReference type="InterPro" id="IPR015421">
    <property type="entry name" value="PyrdxlP-dep_Trfase_major"/>
</dbReference>
<comment type="catalytic activity">
    <reaction evidence="9">
        <text>O-phospho-L-threonine + H(+) = (R)-1-aminopropan-2-yl phosphate + CO2</text>
        <dbReference type="Rhea" id="RHEA:11492"/>
        <dbReference type="ChEBI" id="CHEBI:15378"/>
        <dbReference type="ChEBI" id="CHEBI:16526"/>
        <dbReference type="ChEBI" id="CHEBI:58563"/>
        <dbReference type="ChEBI" id="CHEBI:58675"/>
        <dbReference type="EC" id="4.1.1.81"/>
    </reaction>
</comment>
<dbReference type="Pfam" id="PF00155">
    <property type="entry name" value="Aminotran_1_2"/>
    <property type="match status" value="1"/>
</dbReference>
<dbReference type="EMBL" id="CCRF01000079">
    <property type="protein sequence ID" value="CEE02589.1"/>
    <property type="molecule type" value="Genomic_DNA"/>
</dbReference>
<name>A0A090KV28_9BACI</name>
<evidence type="ECO:0000313" key="11">
    <source>
        <dbReference type="EMBL" id="CEE02589.1"/>
    </source>
</evidence>
<gene>
    <name evidence="11" type="ORF">BT1A1_2796</name>
</gene>
<evidence type="ECO:0000313" key="12">
    <source>
        <dbReference type="Proteomes" id="UP000040576"/>
    </source>
</evidence>
<sequence length="361" mass="42080">MNWPTHGSNPHYLYKAAGIRQPAQIYDFSANINPLGPPKSLREDWDDFFQEIIYYPDPKATSLRTRLAEQEGLHKDQVIIGNGGAEIISLIGKWLTGKRVMIIEPSFSEYEQTCRVNECSISYFFIDHNGKIDVPHLSEALTDQDALFLCNPNNPTGIYFEKQVIEQILTICSEKKCYLIVDEAFYDFVDAYQSLVPLLNQFPNLILIRSMTKMYAIPGVRLGYMMADAEIVQSLQNQQSHWSVNGIALKAGERCLDEKHYVEQTRLFVRKERERLFRNFRKHRFDFLPSAVNFYLLRDPSMEDQSTFFQFLLKEGIVPRHTYNFPGIEGKWLRFAIRSEKENDILLEVMEKWRAIHQSSL</sequence>
<dbReference type="Gene3D" id="3.40.640.10">
    <property type="entry name" value="Type I PLP-dependent aspartate aminotransferase-like (Major domain)"/>
    <property type="match status" value="1"/>
</dbReference>
<evidence type="ECO:0000256" key="7">
    <source>
        <dbReference type="ARBA" id="ARBA00023239"/>
    </source>
</evidence>
<evidence type="ECO:0000259" key="10">
    <source>
        <dbReference type="Pfam" id="PF00155"/>
    </source>
</evidence>
<dbReference type="Gene3D" id="3.90.1150.10">
    <property type="entry name" value="Aspartate Aminotransferase, domain 1"/>
    <property type="match status" value="1"/>
</dbReference>
<dbReference type="AlphaFoldDB" id="A0A090KV28"/>
<evidence type="ECO:0000256" key="4">
    <source>
        <dbReference type="ARBA" id="ARBA00012285"/>
    </source>
</evidence>
<protein>
    <recommendedName>
        <fullName evidence="4">threonine-phosphate decarboxylase</fullName>
        <ecNumber evidence="4">4.1.1.81</ecNumber>
    </recommendedName>
    <alternativeName>
        <fullName evidence="8">L-threonine-O-3-phosphate decarboxylase</fullName>
    </alternativeName>
</protein>
<evidence type="ECO:0000256" key="2">
    <source>
        <dbReference type="ARBA" id="ARBA00003444"/>
    </source>
</evidence>
<dbReference type="GeneID" id="92962128"/>
<dbReference type="PANTHER" id="PTHR42885">
    <property type="entry name" value="HISTIDINOL-PHOSPHATE AMINOTRANSFERASE-RELATED"/>
    <property type="match status" value="1"/>
</dbReference>
<feature type="domain" description="Aminotransferase class I/classII large" evidence="10">
    <location>
        <begin position="25"/>
        <end position="348"/>
    </location>
</feature>
<dbReference type="Proteomes" id="UP000040576">
    <property type="component" value="Unassembled WGS sequence"/>
</dbReference>
<dbReference type="EC" id="4.1.1.81" evidence="4"/>
<comment type="function">
    <text evidence="2">Decarboxylates L-threonine-O-3-phosphate to yield (R)-1-amino-2-propanol O-2-phosphate, the precursor for the linkage between the nucleotide loop and the corrin ring in cobalamin.</text>
</comment>
<dbReference type="InterPro" id="IPR005860">
    <property type="entry name" value="CobD"/>
</dbReference>
<dbReference type="GO" id="GO:0030170">
    <property type="term" value="F:pyridoxal phosphate binding"/>
    <property type="evidence" value="ECO:0007669"/>
    <property type="project" value="InterPro"/>
</dbReference>
<dbReference type="PANTHER" id="PTHR42885:SF1">
    <property type="entry name" value="THREONINE-PHOSPHATE DECARBOXYLASE"/>
    <property type="match status" value="1"/>
</dbReference>
<dbReference type="InterPro" id="IPR004839">
    <property type="entry name" value="Aminotransferase_I/II_large"/>
</dbReference>
<comment type="cofactor">
    <cofactor evidence="1">
        <name>pyridoxal 5'-phosphate</name>
        <dbReference type="ChEBI" id="CHEBI:597326"/>
    </cofactor>
</comment>
<dbReference type="NCBIfam" id="TIGR01140">
    <property type="entry name" value="L_thr_O3P_dcar"/>
    <property type="match status" value="1"/>
</dbReference>
<evidence type="ECO:0000256" key="1">
    <source>
        <dbReference type="ARBA" id="ARBA00001933"/>
    </source>
</evidence>
<accession>A0A090KV28</accession>
<keyword evidence="6" id="KW-0663">Pyridoxal phosphate</keyword>
<dbReference type="InterPro" id="IPR015422">
    <property type="entry name" value="PyrdxlP-dep_Trfase_small"/>
</dbReference>
<dbReference type="RefSeq" id="WP_034772217.1">
    <property type="nucleotide sequence ID" value="NZ_CCRF01000079.1"/>
</dbReference>
<evidence type="ECO:0000256" key="6">
    <source>
        <dbReference type="ARBA" id="ARBA00022898"/>
    </source>
</evidence>
<evidence type="ECO:0000256" key="9">
    <source>
        <dbReference type="ARBA" id="ARBA00048531"/>
    </source>
</evidence>
<evidence type="ECO:0000256" key="8">
    <source>
        <dbReference type="ARBA" id="ARBA00029996"/>
    </source>
</evidence>
<organism evidence="11 12">
    <name type="scientific">Caldibacillus thermoamylovorans</name>
    <dbReference type="NCBI Taxonomy" id="35841"/>
    <lineage>
        <taxon>Bacteria</taxon>
        <taxon>Bacillati</taxon>
        <taxon>Bacillota</taxon>
        <taxon>Bacilli</taxon>
        <taxon>Bacillales</taxon>
        <taxon>Bacillaceae</taxon>
        <taxon>Caldibacillus</taxon>
    </lineage>
</organism>
<evidence type="ECO:0000256" key="3">
    <source>
        <dbReference type="ARBA" id="ARBA00004953"/>
    </source>
</evidence>
<reference evidence="11 12" key="1">
    <citation type="submission" date="2014-07" db="EMBL/GenBank/DDBJ databases">
        <authorList>
            <person name="Wibberg Daniel"/>
        </authorList>
    </citation>
    <scope>NUCLEOTIDE SEQUENCE [LARGE SCALE GENOMIC DNA]</scope>
</reference>
<comment type="pathway">
    <text evidence="3">Cofactor biosynthesis; adenosylcobalamin biosynthesis.</text>
</comment>
<keyword evidence="12" id="KW-1185">Reference proteome</keyword>
<dbReference type="CDD" id="cd00609">
    <property type="entry name" value="AAT_like"/>
    <property type="match status" value="1"/>
</dbReference>
<evidence type="ECO:0000256" key="5">
    <source>
        <dbReference type="ARBA" id="ARBA00022573"/>
    </source>
</evidence>
<keyword evidence="7" id="KW-0456">Lyase</keyword>